<keyword evidence="3" id="KW-1185">Reference proteome</keyword>
<name>A0A4U6X044_9PEZI</name>
<evidence type="ECO:0000313" key="2">
    <source>
        <dbReference type="EMBL" id="TKW48710.1"/>
    </source>
</evidence>
<comment type="caution">
    <text evidence="2">The sequence shown here is derived from an EMBL/GenBank/DDBJ whole genome shotgun (WGS) entry which is preliminary data.</text>
</comment>
<evidence type="ECO:0000256" key="1">
    <source>
        <dbReference type="SAM" id="SignalP"/>
    </source>
</evidence>
<proteinExistence type="predicted"/>
<organism evidence="2 3">
    <name type="scientific">Colletotrichum tanaceti</name>
    <dbReference type="NCBI Taxonomy" id="1306861"/>
    <lineage>
        <taxon>Eukaryota</taxon>
        <taxon>Fungi</taxon>
        <taxon>Dikarya</taxon>
        <taxon>Ascomycota</taxon>
        <taxon>Pezizomycotina</taxon>
        <taxon>Sordariomycetes</taxon>
        <taxon>Hypocreomycetidae</taxon>
        <taxon>Glomerellales</taxon>
        <taxon>Glomerellaceae</taxon>
        <taxon>Colletotrichum</taxon>
        <taxon>Colletotrichum destructivum species complex</taxon>
    </lineage>
</organism>
<dbReference type="STRING" id="1306861.A0A4U6X044"/>
<dbReference type="AlphaFoldDB" id="A0A4U6X044"/>
<evidence type="ECO:0000313" key="3">
    <source>
        <dbReference type="Proteomes" id="UP000310108"/>
    </source>
</evidence>
<feature type="signal peptide" evidence="1">
    <location>
        <begin position="1"/>
        <end position="16"/>
    </location>
</feature>
<accession>A0A4U6X044</accession>
<dbReference type="Proteomes" id="UP000310108">
    <property type="component" value="Unassembled WGS sequence"/>
</dbReference>
<reference evidence="2 3" key="1">
    <citation type="journal article" date="2019" name="PLoS ONE">
        <title>Comparative genome analysis indicates high evolutionary potential of pathogenicity genes in Colletotrichum tanaceti.</title>
        <authorList>
            <person name="Lelwala R.V."/>
            <person name="Korhonen P.K."/>
            <person name="Young N.D."/>
            <person name="Scott J.B."/>
            <person name="Ades P.A."/>
            <person name="Gasser R.B."/>
            <person name="Taylor P.W.J."/>
        </authorList>
    </citation>
    <scope>NUCLEOTIDE SEQUENCE [LARGE SCALE GENOMIC DNA]</scope>
    <source>
        <strain evidence="2">BRIP57314</strain>
    </source>
</reference>
<keyword evidence="1" id="KW-0732">Signal</keyword>
<sequence length="133" mass="13674">MYTSTLFLTLVAAAAAACTGGKGKGTTPPGSKAQCALQFDGRIPKAFTAADFDGETSPFNTANVFGKGLKFSDLIKTPGGSSLPFGSTIPPKPPSALESFETFISAWGSVAGIMVRRGHPSAGTTGRNNTTRR</sequence>
<gene>
    <name evidence="2" type="ORF">CTA1_12498</name>
</gene>
<feature type="chain" id="PRO_5020543024" evidence="1">
    <location>
        <begin position="17"/>
        <end position="133"/>
    </location>
</feature>
<dbReference type="EMBL" id="PJEX01000763">
    <property type="protein sequence ID" value="TKW48710.1"/>
    <property type="molecule type" value="Genomic_DNA"/>
</dbReference>
<protein>
    <submittedName>
        <fullName evidence="2">Uncharacterized protein</fullName>
    </submittedName>
</protein>